<comment type="caution">
    <text evidence="1">The sequence shown here is derived from an EMBL/GenBank/DDBJ whole genome shotgun (WGS) entry which is preliminary data.</text>
</comment>
<dbReference type="Proteomes" id="UP001057402">
    <property type="component" value="Chromosome 10"/>
</dbReference>
<organism evidence="1 2">
    <name type="scientific">Melastoma candidum</name>
    <dbReference type="NCBI Taxonomy" id="119954"/>
    <lineage>
        <taxon>Eukaryota</taxon>
        <taxon>Viridiplantae</taxon>
        <taxon>Streptophyta</taxon>
        <taxon>Embryophyta</taxon>
        <taxon>Tracheophyta</taxon>
        <taxon>Spermatophyta</taxon>
        <taxon>Magnoliopsida</taxon>
        <taxon>eudicotyledons</taxon>
        <taxon>Gunneridae</taxon>
        <taxon>Pentapetalae</taxon>
        <taxon>rosids</taxon>
        <taxon>malvids</taxon>
        <taxon>Myrtales</taxon>
        <taxon>Melastomataceae</taxon>
        <taxon>Melastomatoideae</taxon>
        <taxon>Melastomateae</taxon>
        <taxon>Melastoma</taxon>
    </lineage>
</organism>
<keyword evidence="2" id="KW-1185">Reference proteome</keyword>
<proteinExistence type="predicted"/>
<evidence type="ECO:0000313" key="2">
    <source>
        <dbReference type="Proteomes" id="UP001057402"/>
    </source>
</evidence>
<sequence>MSARILYSLPDDKAGGDDGGGGGSKHIGCMNGIFQLFDRGHFLPGGRRFSGGGRKRLAAGQNENCGAEDDAVSIKSLGKVSKPGVVKERHRLSTDSSRSMASSSCNSSNFSSVEENKPVRIASVNSVENGAKDLLRLQQLRGLKDSGEIPQPKSAVRTNEDSPRPILPPKVTRERNSAASELVKDLRSLDRTRNFMDSPRFSYDGQESRDKIKSRALKLKDQPRHSLDSKRSSLSSLTLKVQQQQEYTGSFKWQSTVVAKLMGLEASPDVQMSSKPLMGHRRNSSVDSLDLPSVSSRTANNCTPEANADLVVRLKPKAVHVLDKVSNMAKESPLQSPTLSVYGELEKRLWQIEFKRSGKDLRALKQILEAMQRYKQPEDDTKKMRQVIARKINIGETGFMAKVAGQGGMKSSPPMTSHEVSRPTPLIADIGLDTGRIQPSGNRTSGLPKIQVSTKIRRNASDRQRTDDLTPRASPRQAHCTRRIGISTYKTEDRQQITKGNIPERNFGDLSPRPLWKKLEPVLLRDISDRSGRQRRQLQSPCKATKPKVRGDLCGRNSRKLIEQSNRTSRPTDDDNRTLASRDDDREVTSPCVARNKQAAQLKALSRSKVDEESSSESGTTLGEQPSPVSVLGPSYMEDGLPSPLKAFREEEDPKSFHRKDKGLHDSEDLFPGEKHYQVARKAQAENTYMDNTYILQTLPSSGLLGNPDTGNLMTIRHQPSGTIMTNLFSTLGHDKQHNYLQPEEDLSEGFLDLSQSKSGERIQRKLLFDVIDEILVEKLTSNSHVNRFLPHSPAVKKTRQEQLLKGLHSEIAHLQVYDNSKCNTENEDEDFIQTILQRDLERESHSWKGFYDDSSIMLDIERLIFKDLVTEVVTDNAAVIRSSLTSYCTQIAVK</sequence>
<protein>
    <submittedName>
        <fullName evidence="1">Uncharacterized protein</fullName>
    </submittedName>
</protein>
<name>A0ACB9M8K8_9MYRT</name>
<accession>A0ACB9M8K8</accession>
<reference evidence="2" key="1">
    <citation type="journal article" date="2023" name="Front. Plant Sci.">
        <title>Chromosomal-level genome assembly of Melastoma candidum provides insights into trichome evolution.</title>
        <authorList>
            <person name="Zhong Y."/>
            <person name="Wu W."/>
            <person name="Sun C."/>
            <person name="Zou P."/>
            <person name="Liu Y."/>
            <person name="Dai S."/>
            <person name="Zhou R."/>
        </authorList>
    </citation>
    <scope>NUCLEOTIDE SEQUENCE [LARGE SCALE GENOMIC DNA]</scope>
</reference>
<gene>
    <name evidence="1" type="ORF">MLD38_033867</name>
</gene>
<evidence type="ECO:0000313" key="1">
    <source>
        <dbReference type="EMBL" id="KAI4320378.1"/>
    </source>
</evidence>
<dbReference type="EMBL" id="CM042889">
    <property type="protein sequence ID" value="KAI4320378.1"/>
    <property type="molecule type" value="Genomic_DNA"/>
</dbReference>